<dbReference type="SUPFAM" id="SSF53335">
    <property type="entry name" value="S-adenosyl-L-methionine-dependent methyltransferases"/>
    <property type="match status" value="1"/>
</dbReference>
<dbReference type="InterPro" id="IPR052514">
    <property type="entry name" value="SAM-dependent_MTase"/>
</dbReference>
<evidence type="ECO:0000313" key="3">
    <source>
        <dbReference type="Proteomes" id="UP001152872"/>
    </source>
</evidence>
<feature type="domain" description="Methyltransferase FkbM" evidence="1">
    <location>
        <begin position="330"/>
        <end position="493"/>
    </location>
</feature>
<dbReference type="InterPro" id="IPR006342">
    <property type="entry name" value="FkbM_mtfrase"/>
</dbReference>
<dbReference type="Pfam" id="PF05050">
    <property type="entry name" value="Methyltransf_21"/>
    <property type="match status" value="1"/>
</dbReference>
<dbReference type="GO" id="GO:0008168">
    <property type="term" value="F:methyltransferase activity"/>
    <property type="evidence" value="ECO:0007669"/>
    <property type="project" value="UniProtKB-KW"/>
</dbReference>
<keyword evidence="2" id="KW-0489">Methyltransferase</keyword>
<sequence length="528" mass="59149">MELFSSPSETYLEYLFSHYPDIDANILSFLESIFDNTNWNNPETSTDWNNLAVIDLIEAEQSENLELKANFIQSAKENLERGFSIDQSPHCAAHYVLIQSMLGEDSKAVSLALNTAVNLFQPIYTSSESISTVLIYLPLSVRRSIEFESILNASNGYAQALMLLAEVLWRSQFIFYNSSGIRFLRLANQLAPDSPTISLMLGIAELMSGQVEGLVHLHHAIQLHPLYVPILQALYLGYRGIGDLNKSRYWLEAANNIRLNQNSDTAAWQWTQLALESKNTYVDFEKDLVLSIEPSFHSIVTTVLVAQGDWFEREMEFWRNGIKAGMTVIDVGANAGVYTFSAAKRVGSTGLVLAIEPFSQCVAHLNETCLINQLDWVKVCAGAASDRNGRAKLSLSSASELNELISEEDGQARDESSVEEVECFTLDSLIEKYGVSRVDFLKIDAEGHELQVLKGSDRLLTEFKPIILYENIAGSQGSNLPVADFLRSIGYQLFRYQPYLQKLISVDVNGDFQNRLNIIALPQRIIIQ</sequence>
<evidence type="ECO:0000259" key="1">
    <source>
        <dbReference type="Pfam" id="PF05050"/>
    </source>
</evidence>
<comment type="caution">
    <text evidence="2">The sequence shown here is derived from an EMBL/GenBank/DDBJ whole genome shotgun (WGS) entry which is preliminary data.</text>
</comment>
<keyword evidence="2" id="KW-0808">Transferase</keyword>
<name>A0A9X4RHJ5_9CYAN</name>
<gene>
    <name evidence="2" type="ORF">FEV09_05890</name>
</gene>
<dbReference type="PANTHER" id="PTHR34203">
    <property type="entry name" value="METHYLTRANSFERASE, FKBM FAMILY PROTEIN"/>
    <property type="match status" value="1"/>
</dbReference>
<evidence type="ECO:0000313" key="2">
    <source>
        <dbReference type="EMBL" id="MDG3494085.1"/>
    </source>
</evidence>
<dbReference type="GO" id="GO:0032259">
    <property type="term" value="P:methylation"/>
    <property type="evidence" value="ECO:0007669"/>
    <property type="project" value="UniProtKB-KW"/>
</dbReference>
<dbReference type="EMBL" id="VBTY01000032">
    <property type="protein sequence ID" value="MDG3494085.1"/>
    <property type="molecule type" value="Genomic_DNA"/>
</dbReference>
<reference evidence="2" key="1">
    <citation type="submission" date="2019-05" db="EMBL/GenBank/DDBJ databases">
        <title>Whole genome sequencing of Pseudanabaena catenata USMAC16.</title>
        <authorList>
            <person name="Khan Z."/>
            <person name="Omar W.M."/>
            <person name="Convey P."/>
            <person name="Merican F."/>
            <person name="Najimudin N."/>
        </authorList>
    </citation>
    <scope>NUCLEOTIDE SEQUENCE</scope>
    <source>
        <strain evidence="2">USMAC16</strain>
    </source>
</reference>
<dbReference type="InterPro" id="IPR011990">
    <property type="entry name" value="TPR-like_helical_dom_sf"/>
</dbReference>
<dbReference type="Gene3D" id="3.40.50.150">
    <property type="entry name" value="Vaccinia Virus protein VP39"/>
    <property type="match status" value="1"/>
</dbReference>
<proteinExistence type="predicted"/>
<dbReference type="Gene3D" id="1.25.40.10">
    <property type="entry name" value="Tetratricopeptide repeat domain"/>
    <property type="match status" value="1"/>
</dbReference>
<dbReference type="RefSeq" id="WP_009626147.1">
    <property type="nucleotide sequence ID" value="NZ_VBTY01000032.1"/>
</dbReference>
<dbReference type="InterPro" id="IPR029063">
    <property type="entry name" value="SAM-dependent_MTases_sf"/>
</dbReference>
<dbReference type="SUPFAM" id="SSF48452">
    <property type="entry name" value="TPR-like"/>
    <property type="match status" value="1"/>
</dbReference>
<dbReference type="PANTHER" id="PTHR34203:SF15">
    <property type="entry name" value="SLL1173 PROTEIN"/>
    <property type="match status" value="1"/>
</dbReference>
<keyword evidence="3" id="KW-1185">Reference proteome</keyword>
<dbReference type="NCBIfam" id="TIGR01444">
    <property type="entry name" value="fkbM_fam"/>
    <property type="match status" value="1"/>
</dbReference>
<dbReference type="Proteomes" id="UP001152872">
    <property type="component" value="Unassembled WGS sequence"/>
</dbReference>
<dbReference type="AlphaFoldDB" id="A0A9X4RHJ5"/>
<organism evidence="2 3">
    <name type="scientific">Pseudanabaena catenata USMAC16</name>
    <dbReference type="NCBI Taxonomy" id="1855837"/>
    <lineage>
        <taxon>Bacteria</taxon>
        <taxon>Bacillati</taxon>
        <taxon>Cyanobacteriota</taxon>
        <taxon>Cyanophyceae</taxon>
        <taxon>Pseudanabaenales</taxon>
        <taxon>Pseudanabaenaceae</taxon>
        <taxon>Pseudanabaena</taxon>
    </lineage>
</organism>
<accession>A0A9X4RHJ5</accession>
<protein>
    <submittedName>
        <fullName evidence="2">FkbM family methyltransferase</fullName>
    </submittedName>
</protein>